<protein>
    <submittedName>
        <fullName evidence="11">ABC transporter ATP-binding protein</fullName>
    </submittedName>
</protein>
<dbReference type="SUPFAM" id="SSF50331">
    <property type="entry name" value="MOP-like"/>
    <property type="match status" value="1"/>
</dbReference>
<dbReference type="Pfam" id="PF00005">
    <property type="entry name" value="ABC_tran"/>
    <property type="match status" value="1"/>
</dbReference>
<dbReference type="Gene3D" id="3.40.50.300">
    <property type="entry name" value="P-loop containing nucleotide triphosphate hydrolases"/>
    <property type="match status" value="1"/>
</dbReference>
<comment type="similarity">
    <text evidence="1">Belongs to the ABC transporter superfamily.</text>
</comment>
<dbReference type="InterPro" id="IPR008995">
    <property type="entry name" value="Mo/tungstate-bd_C_term_dom"/>
</dbReference>
<dbReference type="SUPFAM" id="SSF52540">
    <property type="entry name" value="P-loop containing nucleoside triphosphate hydrolases"/>
    <property type="match status" value="1"/>
</dbReference>
<evidence type="ECO:0000256" key="3">
    <source>
        <dbReference type="ARBA" id="ARBA00022475"/>
    </source>
</evidence>
<keyword evidence="3" id="KW-1003">Cell membrane</keyword>
<dbReference type="GO" id="GO:0005524">
    <property type="term" value="F:ATP binding"/>
    <property type="evidence" value="ECO:0007669"/>
    <property type="project" value="UniProtKB-KW"/>
</dbReference>
<sequence length="370" mass="39161">MPGTQTRKQVEQPRWGRRGTAGASIAARLVFDDVCHAYGDALSVDGVSLDVRPGEVLCLLGRSGCGKTTLLRVAAGLEPVLSGTVSMDGRIVSAATLLEPPERRGIGLMFQDYALFPHMTILANVMFGLKSLDRTEAARAARAALARVGLEAYASDYPHALSGGEQQRVALARAIVPRPAILLMDEPFSGLDKRLRDVVRDETLAVLKETGATAIVVTHDPEEAMRMADRIALMRGGRLVQVGTPADLYSAPADLFVARFFAEMNEIEGDVAAGAVATPLGAMPAPGLADGTAAVVCVRLQGLKLGAPGAGSPGRVLRRRFLGEVTLFEVAVEGLERPLQARVRDDVAFAAGDEVAITVDARDVLVFAKD</sequence>
<dbReference type="InterPro" id="IPR003439">
    <property type="entry name" value="ABC_transporter-like_ATP-bd"/>
</dbReference>
<keyword evidence="12" id="KW-1185">Reference proteome</keyword>
<dbReference type="InterPro" id="IPR015853">
    <property type="entry name" value="ABC_transpr_FbpC"/>
</dbReference>
<dbReference type="InterPro" id="IPR017871">
    <property type="entry name" value="ABC_transporter-like_CS"/>
</dbReference>
<dbReference type="FunFam" id="3.40.50.300:FF:000425">
    <property type="entry name" value="Probable ABC transporter, ATP-binding subunit"/>
    <property type="match status" value="1"/>
</dbReference>
<keyword evidence="9" id="KW-0472">Membrane</keyword>
<name>A0A931I484_9HYPH</name>
<keyword evidence="5" id="KW-0547">Nucleotide-binding</keyword>
<evidence type="ECO:0000256" key="2">
    <source>
        <dbReference type="ARBA" id="ARBA00022448"/>
    </source>
</evidence>
<accession>A0A931I484</accession>
<evidence type="ECO:0000256" key="6">
    <source>
        <dbReference type="ARBA" id="ARBA00022840"/>
    </source>
</evidence>
<gene>
    <name evidence="11" type="ORF">I5731_14125</name>
</gene>
<reference evidence="11" key="1">
    <citation type="submission" date="2020-12" db="EMBL/GenBank/DDBJ databases">
        <title>Methylobrevis albus sp. nov., isolated from fresh water lack sediment.</title>
        <authorList>
            <person name="Zou Q."/>
        </authorList>
    </citation>
    <scope>NUCLEOTIDE SEQUENCE</scope>
    <source>
        <strain evidence="11">L22</strain>
    </source>
</reference>
<dbReference type="GO" id="GO:0015408">
    <property type="term" value="F:ABC-type ferric iron transporter activity"/>
    <property type="evidence" value="ECO:0007669"/>
    <property type="project" value="InterPro"/>
</dbReference>
<dbReference type="EMBL" id="JADZLT010000052">
    <property type="protein sequence ID" value="MBH0238966.1"/>
    <property type="molecule type" value="Genomic_DNA"/>
</dbReference>
<evidence type="ECO:0000313" key="11">
    <source>
        <dbReference type="EMBL" id="MBH0238966.1"/>
    </source>
</evidence>
<dbReference type="SMART" id="SM00382">
    <property type="entry name" value="AAA"/>
    <property type="match status" value="1"/>
</dbReference>
<dbReference type="PROSITE" id="PS00211">
    <property type="entry name" value="ABC_TRANSPORTER_1"/>
    <property type="match status" value="1"/>
</dbReference>
<dbReference type="AlphaFoldDB" id="A0A931I484"/>
<keyword evidence="7" id="KW-0408">Iron</keyword>
<dbReference type="InterPro" id="IPR013611">
    <property type="entry name" value="Transp-assoc_OB_typ2"/>
</dbReference>
<keyword evidence="8" id="KW-0406">Ion transport</keyword>
<feature type="domain" description="ABC transporter" evidence="10">
    <location>
        <begin position="29"/>
        <end position="261"/>
    </location>
</feature>
<evidence type="ECO:0000256" key="9">
    <source>
        <dbReference type="ARBA" id="ARBA00023136"/>
    </source>
</evidence>
<proteinExistence type="inferred from homology"/>
<keyword evidence="6 11" id="KW-0067">ATP-binding</keyword>
<dbReference type="GO" id="GO:0043190">
    <property type="term" value="C:ATP-binding cassette (ABC) transporter complex"/>
    <property type="evidence" value="ECO:0007669"/>
    <property type="project" value="InterPro"/>
</dbReference>
<dbReference type="Proteomes" id="UP000631694">
    <property type="component" value="Unassembled WGS sequence"/>
</dbReference>
<dbReference type="PANTHER" id="PTHR42781">
    <property type="entry name" value="SPERMIDINE/PUTRESCINE IMPORT ATP-BINDING PROTEIN POTA"/>
    <property type="match status" value="1"/>
</dbReference>
<dbReference type="GO" id="GO:0015697">
    <property type="term" value="P:quaternary ammonium group transport"/>
    <property type="evidence" value="ECO:0007669"/>
    <property type="project" value="UniProtKB-ARBA"/>
</dbReference>
<evidence type="ECO:0000256" key="5">
    <source>
        <dbReference type="ARBA" id="ARBA00022741"/>
    </source>
</evidence>
<evidence type="ECO:0000259" key="10">
    <source>
        <dbReference type="PROSITE" id="PS50893"/>
    </source>
</evidence>
<dbReference type="GO" id="GO:0016887">
    <property type="term" value="F:ATP hydrolysis activity"/>
    <property type="evidence" value="ECO:0007669"/>
    <property type="project" value="InterPro"/>
</dbReference>
<dbReference type="PROSITE" id="PS50893">
    <property type="entry name" value="ABC_TRANSPORTER_2"/>
    <property type="match status" value="1"/>
</dbReference>
<dbReference type="PANTHER" id="PTHR42781:SF4">
    <property type="entry name" value="SPERMIDINE_PUTRESCINE IMPORT ATP-BINDING PROTEIN POTA"/>
    <property type="match status" value="1"/>
</dbReference>
<evidence type="ECO:0000313" key="12">
    <source>
        <dbReference type="Proteomes" id="UP000631694"/>
    </source>
</evidence>
<dbReference type="InterPro" id="IPR003593">
    <property type="entry name" value="AAA+_ATPase"/>
</dbReference>
<evidence type="ECO:0000256" key="1">
    <source>
        <dbReference type="ARBA" id="ARBA00005417"/>
    </source>
</evidence>
<evidence type="ECO:0000256" key="4">
    <source>
        <dbReference type="ARBA" id="ARBA00022496"/>
    </source>
</evidence>
<comment type="caution">
    <text evidence="11">The sequence shown here is derived from an EMBL/GenBank/DDBJ whole genome shotgun (WGS) entry which is preliminary data.</text>
</comment>
<dbReference type="RefSeq" id="WP_197312047.1">
    <property type="nucleotide sequence ID" value="NZ_JADZLT010000052.1"/>
</dbReference>
<keyword evidence="4" id="KW-0410">Iron transport</keyword>
<dbReference type="InterPro" id="IPR050093">
    <property type="entry name" value="ABC_SmlMolc_Importer"/>
</dbReference>
<dbReference type="InterPro" id="IPR027417">
    <property type="entry name" value="P-loop_NTPase"/>
</dbReference>
<evidence type="ECO:0000256" key="8">
    <source>
        <dbReference type="ARBA" id="ARBA00023065"/>
    </source>
</evidence>
<dbReference type="CDD" id="cd03259">
    <property type="entry name" value="ABC_Carb_Solutes_like"/>
    <property type="match status" value="1"/>
</dbReference>
<keyword evidence="2" id="KW-0813">Transport</keyword>
<evidence type="ECO:0000256" key="7">
    <source>
        <dbReference type="ARBA" id="ARBA00023004"/>
    </source>
</evidence>
<organism evidence="11 12">
    <name type="scientific">Methylobrevis albus</name>
    <dbReference type="NCBI Taxonomy" id="2793297"/>
    <lineage>
        <taxon>Bacteria</taxon>
        <taxon>Pseudomonadati</taxon>
        <taxon>Pseudomonadota</taxon>
        <taxon>Alphaproteobacteria</taxon>
        <taxon>Hyphomicrobiales</taxon>
        <taxon>Pleomorphomonadaceae</taxon>
        <taxon>Methylobrevis</taxon>
    </lineage>
</organism>
<dbReference type="Pfam" id="PF08402">
    <property type="entry name" value="TOBE_2"/>
    <property type="match status" value="1"/>
</dbReference>